<evidence type="ECO:0000256" key="6">
    <source>
        <dbReference type="ARBA" id="ARBA00022723"/>
    </source>
</evidence>
<dbReference type="EnsemblMetazoa" id="PPA11217.1">
    <property type="protein sequence ID" value="PPA11217.1"/>
    <property type="gene ID" value="WBGene00100771"/>
</dbReference>
<dbReference type="AlphaFoldDB" id="A0A2A6BKG6"/>
<accession>A0A8R1Y9Y8</accession>
<dbReference type="FunFam" id="3.30.40.10:FF:001257">
    <property type="entry name" value="Uncharacterized RING finger protein P32A8.03c"/>
    <property type="match status" value="1"/>
</dbReference>
<name>A0A2A6BKG6_PRIPA</name>
<sequence>MSSQGNEDSSQRNDDETRPVDGAARAAPAADDHPQRPRPPPQPAPNDMFGLLGGMLPQAMGLLNQMMGGEGAPGGGASMREQAAAGGAANAQPLGDPRAPHVAAGVDRVLEVLQQQQRLWEDMGDRMDQSVEERRRRAEAAGQHGNNLVQIVRFDGCLSFQFKKSESAIDNDPLAAFLGQLGGGPAASGPFHAHPPQQQQQQQVLGPLQQGAGQPLPHQRAADAAAAPRPQQQQQQQMIGQLGGVLDELQQIVDEQPQRPAAAAAAAGSPPRPPPQQPQQQQPVSLARMIGQIAGVLGGLEHRMQPPPQQPAAAAAGSPPRPPQQQQQQHSPPVPDWRDVMAAVRAGADMATAAAAAAPAAAGQAPPILNFADLITTAASGLAGGAAPPRAGADPPGQSFEERLRAATERGEPSVPGGAGAPPPPPPMQLPGQILQLPRAFGGARIEIHGLPDNLGDVFARLRGWEQGQPGGGGGAVASRVPEEHLRLLPNSSVKQTHVDDQKQCFICMDTYTQVGEPVAEMTCGHIFHSPCIVPWLQANSTCPVCRAEVVSRNWVHDQFDLD</sequence>
<evidence type="ECO:0000256" key="5">
    <source>
        <dbReference type="ARBA" id="ARBA00022692"/>
    </source>
</evidence>
<dbReference type="OrthoDB" id="446759at2759"/>
<evidence type="ECO:0000256" key="10">
    <source>
        <dbReference type="ARBA" id="ARBA00022989"/>
    </source>
</evidence>
<dbReference type="GO" id="GO:0016567">
    <property type="term" value="P:protein ubiquitination"/>
    <property type="evidence" value="ECO:0000318"/>
    <property type="project" value="GO_Central"/>
</dbReference>
<evidence type="ECO:0000256" key="7">
    <source>
        <dbReference type="ARBA" id="ARBA00022771"/>
    </source>
</evidence>
<keyword evidence="6" id="KW-0479">Metal-binding</keyword>
<evidence type="ECO:0000256" key="1">
    <source>
        <dbReference type="ARBA" id="ARBA00000900"/>
    </source>
</evidence>
<feature type="compositionally biased region" description="Low complexity" evidence="12">
    <location>
        <begin position="192"/>
        <end position="237"/>
    </location>
</feature>
<dbReference type="PROSITE" id="PS50089">
    <property type="entry name" value="ZF_RING_2"/>
    <property type="match status" value="1"/>
</dbReference>
<feature type="compositionally biased region" description="Low complexity" evidence="12">
    <location>
        <begin position="383"/>
        <end position="397"/>
    </location>
</feature>
<proteinExistence type="predicted"/>
<dbReference type="SMART" id="SM01197">
    <property type="entry name" value="FANCL_C"/>
    <property type="match status" value="1"/>
</dbReference>
<evidence type="ECO:0000259" key="13">
    <source>
        <dbReference type="PROSITE" id="PS50089"/>
    </source>
</evidence>
<dbReference type="GO" id="GO:0006511">
    <property type="term" value="P:ubiquitin-dependent protein catabolic process"/>
    <property type="evidence" value="ECO:0000318"/>
    <property type="project" value="GO_Central"/>
</dbReference>
<keyword evidence="7" id="KW-0863">Zinc-finger</keyword>
<feature type="compositionally biased region" description="Basic and acidic residues" evidence="12">
    <location>
        <begin position="9"/>
        <end position="19"/>
    </location>
</feature>
<organism evidence="14 15">
    <name type="scientific">Pristionchus pacificus</name>
    <name type="common">Parasitic nematode worm</name>
    <dbReference type="NCBI Taxonomy" id="54126"/>
    <lineage>
        <taxon>Eukaryota</taxon>
        <taxon>Metazoa</taxon>
        <taxon>Ecdysozoa</taxon>
        <taxon>Nematoda</taxon>
        <taxon>Chromadorea</taxon>
        <taxon>Rhabditida</taxon>
        <taxon>Rhabditina</taxon>
        <taxon>Diplogasteromorpha</taxon>
        <taxon>Diplogasteroidea</taxon>
        <taxon>Neodiplogasteridae</taxon>
        <taxon>Pristionchus</taxon>
    </lineage>
</organism>
<evidence type="ECO:0000256" key="3">
    <source>
        <dbReference type="ARBA" id="ARBA00012483"/>
    </source>
</evidence>
<feature type="region of interest" description="Disordered" evidence="12">
    <location>
        <begin position="383"/>
        <end position="433"/>
    </location>
</feature>
<dbReference type="Gene3D" id="3.30.40.10">
    <property type="entry name" value="Zinc/RING finger domain, C3HC4 (zinc finger)"/>
    <property type="match status" value="1"/>
</dbReference>
<protein>
    <recommendedName>
        <fullName evidence="3">RING-type E3 ubiquitin transferase</fullName>
        <ecNumber evidence="3">2.3.2.27</ecNumber>
    </recommendedName>
</protein>
<dbReference type="PANTHER" id="PTHR45977:SF4">
    <property type="entry name" value="RING-TYPE DOMAIN-CONTAINING PROTEIN"/>
    <property type="match status" value="1"/>
</dbReference>
<dbReference type="Pfam" id="PF13639">
    <property type="entry name" value="zf-RING_2"/>
    <property type="match status" value="1"/>
</dbReference>
<accession>A0A2A6BKG6</accession>
<dbReference type="CDD" id="cd16454">
    <property type="entry name" value="RING-H2_PA-TM-RING"/>
    <property type="match status" value="1"/>
</dbReference>
<evidence type="ECO:0000256" key="4">
    <source>
        <dbReference type="ARBA" id="ARBA00022679"/>
    </source>
</evidence>
<evidence type="ECO:0000313" key="15">
    <source>
        <dbReference type="Proteomes" id="UP000005239"/>
    </source>
</evidence>
<dbReference type="GO" id="GO:0061630">
    <property type="term" value="F:ubiquitin protein ligase activity"/>
    <property type="evidence" value="ECO:0000318"/>
    <property type="project" value="GO_Central"/>
</dbReference>
<keyword evidence="10" id="KW-1133">Transmembrane helix</keyword>
<feature type="region of interest" description="Disordered" evidence="12">
    <location>
        <begin position="66"/>
        <end position="96"/>
    </location>
</feature>
<evidence type="ECO:0000256" key="9">
    <source>
        <dbReference type="ARBA" id="ARBA00022833"/>
    </source>
</evidence>
<keyword evidence="11" id="KW-0472">Membrane</keyword>
<feature type="compositionally biased region" description="Gly residues" evidence="12">
    <location>
        <begin position="68"/>
        <end position="77"/>
    </location>
</feature>
<gene>
    <name evidence="14" type="primary">WBGene00100771</name>
</gene>
<keyword evidence="8" id="KW-0833">Ubl conjugation pathway</keyword>
<feature type="compositionally biased region" description="Low complexity" evidence="12">
    <location>
        <begin position="311"/>
        <end position="331"/>
    </location>
</feature>
<dbReference type="GO" id="GO:0008270">
    <property type="term" value="F:zinc ion binding"/>
    <property type="evidence" value="ECO:0007669"/>
    <property type="project" value="UniProtKB-KW"/>
</dbReference>
<dbReference type="SUPFAM" id="SSF57850">
    <property type="entry name" value="RING/U-box"/>
    <property type="match status" value="1"/>
</dbReference>
<keyword evidence="9" id="KW-0862">Zinc</keyword>
<reference evidence="15" key="1">
    <citation type="journal article" date="2008" name="Nat. Genet.">
        <title>The Pristionchus pacificus genome provides a unique perspective on nematode lifestyle and parasitism.</title>
        <authorList>
            <person name="Dieterich C."/>
            <person name="Clifton S.W."/>
            <person name="Schuster L.N."/>
            <person name="Chinwalla A."/>
            <person name="Delehaunty K."/>
            <person name="Dinkelacker I."/>
            <person name="Fulton L."/>
            <person name="Fulton R."/>
            <person name="Godfrey J."/>
            <person name="Minx P."/>
            <person name="Mitreva M."/>
            <person name="Roeseler W."/>
            <person name="Tian H."/>
            <person name="Witte H."/>
            <person name="Yang S.P."/>
            <person name="Wilson R.K."/>
            <person name="Sommer R.J."/>
        </authorList>
    </citation>
    <scope>NUCLEOTIDE SEQUENCE [LARGE SCALE GENOMIC DNA]</scope>
    <source>
        <strain evidence="15">PS312</strain>
    </source>
</reference>
<feature type="compositionally biased region" description="Low complexity" evidence="12">
    <location>
        <begin position="258"/>
        <end position="269"/>
    </location>
</feature>
<evidence type="ECO:0000256" key="8">
    <source>
        <dbReference type="ARBA" id="ARBA00022786"/>
    </source>
</evidence>
<feature type="region of interest" description="Disordered" evidence="12">
    <location>
        <begin position="257"/>
        <end position="285"/>
    </location>
</feature>
<evidence type="ECO:0000256" key="11">
    <source>
        <dbReference type="ARBA" id="ARBA00023136"/>
    </source>
</evidence>
<dbReference type="PANTHER" id="PTHR45977">
    <property type="entry name" value="TARGET OF ERK KINASE MPK-1"/>
    <property type="match status" value="1"/>
</dbReference>
<dbReference type="GO" id="GO:0016020">
    <property type="term" value="C:membrane"/>
    <property type="evidence" value="ECO:0007669"/>
    <property type="project" value="UniProtKB-SubCell"/>
</dbReference>
<evidence type="ECO:0000313" key="14">
    <source>
        <dbReference type="EnsemblMetazoa" id="PPA11217.1"/>
    </source>
</evidence>
<keyword evidence="15" id="KW-1185">Reference proteome</keyword>
<feature type="region of interest" description="Disordered" evidence="12">
    <location>
        <begin position="185"/>
        <end position="237"/>
    </location>
</feature>
<feature type="domain" description="RING-type" evidence="13">
    <location>
        <begin position="505"/>
        <end position="547"/>
    </location>
</feature>
<dbReference type="EC" id="2.3.2.27" evidence="3"/>
<reference evidence="14" key="2">
    <citation type="submission" date="2022-06" db="UniProtKB">
        <authorList>
            <consortium name="EnsemblMetazoa"/>
        </authorList>
    </citation>
    <scope>IDENTIFICATION</scope>
    <source>
        <strain evidence="14">PS312</strain>
    </source>
</reference>
<dbReference type="Proteomes" id="UP000005239">
    <property type="component" value="Unassembled WGS sequence"/>
</dbReference>
<keyword evidence="5" id="KW-0812">Transmembrane</keyword>
<dbReference type="InterPro" id="IPR013083">
    <property type="entry name" value="Znf_RING/FYVE/PHD"/>
</dbReference>
<dbReference type="SMART" id="SM00184">
    <property type="entry name" value="RING"/>
    <property type="match status" value="1"/>
</dbReference>
<dbReference type="InterPro" id="IPR001841">
    <property type="entry name" value="Znf_RING"/>
</dbReference>
<comment type="subcellular location">
    <subcellularLocation>
        <location evidence="2">Membrane</location>
        <topology evidence="2">Multi-pass membrane protein</topology>
    </subcellularLocation>
</comment>
<evidence type="ECO:0000256" key="2">
    <source>
        <dbReference type="ARBA" id="ARBA00004141"/>
    </source>
</evidence>
<feature type="region of interest" description="Disordered" evidence="12">
    <location>
        <begin position="300"/>
        <end position="335"/>
    </location>
</feature>
<feature type="compositionally biased region" description="Basic and acidic residues" evidence="12">
    <location>
        <begin position="400"/>
        <end position="412"/>
    </location>
</feature>
<keyword evidence="4" id="KW-0808">Transferase</keyword>
<evidence type="ECO:0000256" key="12">
    <source>
        <dbReference type="SAM" id="MobiDB-lite"/>
    </source>
</evidence>
<feature type="region of interest" description="Disordered" evidence="12">
    <location>
        <begin position="1"/>
        <end position="53"/>
    </location>
</feature>
<comment type="catalytic activity">
    <reaction evidence="1">
        <text>S-ubiquitinyl-[E2 ubiquitin-conjugating enzyme]-L-cysteine + [acceptor protein]-L-lysine = [E2 ubiquitin-conjugating enzyme]-L-cysteine + N(6)-ubiquitinyl-[acceptor protein]-L-lysine.</text>
        <dbReference type="EC" id="2.3.2.27"/>
    </reaction>
</comment>